<evidence type="ECO:0000259" key="8">
    <source>
        <dbReference type="PROSITE" id="PS50110"/>
    </source>
</evidence>
<sequence>MQEYRILFLEDEEMIREVLAEYLKIAGYQVTQVGDGQKALETLQQETFDFAILDIMVPGITGLEVLEYISIHHPELPVVMLTALGDEQTQVEAFNRYADDYIIKPVSPIILLKRVETILRRGHHLASSQDRGTSKQQTGLQIDELAFRALYNERDLELTLSEFLILQVLLQHPKQVFSRNQLIDHVFGTDYICSDRVIDTHVKNLRKKLPINCIQTVIGVGYRYEVVN</sequence>
<evidence type="ECO:0000256" key="2">
    <source>
        <dbReference type="ARBA" id="ARBA00023012"/>
    </source>
</evidence>
<dbReference type="InterPro" id="IPR036388">
    <property type="entry name" value="WH-like_DNA-bd_sf"/>
</dbReference>
<evidence type="ECO:0000313" key="11">
    <source>
        <dbReference type="Proteomes" id="UP000721415"/>
    </source>
</evidence>
<keyword evidence="2" id="KW-0902">Two-component regulatory system</keyword>
<dbReference type="Pfam" id="PF00486">
    <property type="entry name" value="Trans_reg_C"/>
    <property type="match status" value="1"/>
</dbReference>
<dbReference type="InterPro" id="IPR011006">
    <property type="entry name" value="CheY-like_superfamily"/>
</dbReference>
<evidence type="ECO:0000256" key="7">
    <source>
        <dbReference type="PROSITE-ProRule" id="PRU01091"/>
    </source>
</evidence>
<dbReference type="SMART" id="SM00862">
    <property type="entry name" value="Trans_reg_C"/>
    <property type="match status" value="1"/>
</dbReference>
<evidence type="ECO:0000256" key="5">
    <source>
        <dbReference type="ARBA" id="ARBA00023163"/>
    </source>
</evidence>
<evidence type="ECO:0000256" key="3">
    <source>
        <dbReference type="ARBA" id="ARBA00023015"/>
    </source>
</evidence>
<dbReference type="Gene3D" id="3.40.50.2300">
    <property type="match status" value="1"/>
</dbReference>
<keyword evidence="3" id="KW-0805">Transcription regulation</keyword>
<evidence type="ECO:0000313" key="10">
    <source>
        <dbReference type="EMBL" id="MBG9985576.1"/>
    </source>
</evidence>
<dbReference type="EMBL" id="JACBXQ010000001">
    <property type="protein sequence ID" value="MBG9985576.1"/>
    <property type="molecule type" value="Genomic_DNA"/>
</dbReference>
<dbReference type="PANTHER" id="PTHR48111:SF21">
    <property type="entry name" value="DNA-BINDING DUAL MASTER TRANSCRIPTIONAL REGULATOR RPAA"/>
    <property type="match status" value="1"/>
</dbReference>
<dbReference type="Proteomes" id="UP000721415">
    <property type="component" value="Unassembled WGS sequence"/>
</dbReference>
<comment type="caution">
    <text evidence="10">The sequence shown here is derived from an EMBL/GenBank/DDBJ whole genome shotgun (WGS) entry which is preliminary data.</text>
</comment>
<dbReference type="CDD" id="cd00383">
    <property type="entry name" value="trans_reg_C"/>
    <property type="match status" value="1"/>
</dbReference>
<accession>A0ABS0LQD2</accession>
<dbReference type="InterPro" id="IPR039420">
    <property type="entry name" value="WalR-like"/>
</dbReference>
<dbReference type="Pfam" id="PF00072">
    <property type="entry name" value="Response_reg"/>
    <property type="match status" value="1"/>
</dbReference>
<keyword evidence="11" id="KW-1185">Reference proteome</keyword>
<dbReference type="CDD" id="cd17574">
    <property type="entry name" value="REC_OmpR"/>
    <property type="match status" value="1"/>
</dbReference>
<dbReference type="PROSITE" id="PS50110">
    <property type="entry name" value="RESPONSE_REGULATORY"/>
    <property type="match status" value="1"/>
</dbReference>
<feature type="DNA-binding region" description="OmpR/PhoB-type" evidence="7">
    <location>
        <begin position="132"/>
        <end position="226"/>
    </location>
</feature>
<protein>
    <submittedName>
        <fullName evidence="10">Response regulator transcription factor</fullName>
    </submittedName>
</protein>
<organism evidence="10 11">
    <name type="scientific">Facklamia lactis</name>
    <dbReference type="NCBI Taxonomy" id="2749967"/>
    <lineage>
        <taxon>Bacteria</taxon>
        <taxon>Bacillati</taxon>
        <taxon>Bacillota</taxon>
        <taxon>Bacilli</taxon>
        <taxon>Lactobacillales</taxon>
        <taxon>Aerococcaceae</taxon>
        <taxon>Facklamia</taxon>
    </lineage>
</organism>
<keyword evidence="1 6" id="KW-0597">Phosphoprotein</keyword>
<dbReference type="Gene3D" id="1.10.10.10">
    <property type="entry name" value="Winged helix-like DNA-binding domain superfamily/Winged helix DNA-binding domain"/>
    <property type="match status" value="1"/>
</dbReference>
<feature type="domain" description="Response regulatory" evidence="8">
    <location>
        <begin position="5"/>
        <end position="119"/>
    </location>
</feature>
<evidence type="ECO:0000256" key="6">
    <source>
        <dbReference type="PROSITE-ProRule" id="PRU00169"/>
    </source>
</evidence>
<dbReference type="InterPro" id="IPR001867">
    <property type="entry name" value="OmpR/PhoB-type_DNA-bd"/>
</dbReference>
<name>A0ABS0LQD2_9LACT</name>
<evidence type="ECO:0000256" key="4">
    <source>
        <dbReference type="ARBA" id="ARBA00023125"/>
    </source>
</evidence>
<proteinExistence type="predicted"/>
<dbReference type="PANTHER" id="PTHR48111">
    <property type="entry name" value="REGULATOR OF RPOS"/>
    <property type="match status" value="1"/>
</dbReference>
<dbReference type="PROSITE" id="PS51755">
    <property type="entry name" value="OMPR_PHOB"/>
    <property type="match status" value="1"/>
</dbReference>
<dbReference type="RefSeq" id="WP_197114035.1">
    <property type="nucleotide sequence ID" value="NZ_JACBXQ010000001.1"/>
</dbReference>
<evidence type="ECO:0000256" key="1">
    <source>
        <dbReference type="ARBA" id="ARBA00022553"/>
    </source>
</evidence>
<dbReference type="InterPro" id="IPR001789">
    <property type="entry name" value="Sig_transdc_resp-reg_receiver"/>
</dbReference>
<evidence type="ECO:0000259" key="9">
    <source>
        <dbReference type="PROSITE" id="PS51755"/>
    </source>
</evidence>
<dbReference type="SUPFAM" id="SSF52172">
    <property type="entry name" value="CheY-like"/>
    <property type="match status" value="1"/>
</dbReference>
<keyword evidence="4 7" id="KW-0238">DNA-binding</keyword>
<keyword evidence="5" id="KW-0804">Transcription</keyword>
<gene>
    <name evidence="10" type="ORF">HZY91_01560</name>
</gene>
<feature type="modified residue" description="4-aspartylphosphate" evidence="6">
    <location>
        <position position="54"/>
    </location>
</feature>
<dbReference type="SMART" id="SM00448">
    <property type="entry name" value="REC"/>
    <property type="match status" value="1"/>
</dbReference>
<reference evidence="10 11" key="1">
    <citation type="submission" date="2020-07" db="EMBL/GenBank/DDBJ databases">
        <title>Facklamia lactis sp. nov., isolated from raw milk.</title>
        <authorList>
            <person name="Doll E.V."/>
            <person name="Huptas C."/>
            <person name="Staib L."/>
            <person name="Wenning M."/>
            <person name="Scherer S."/>
        </authorList>
    </citation>
    <scope>NUCLEOTIDE SEQUENCE [LARGE SCALE GENOMIC DNA]</scope>
    <source>
        <strain evidence="10 11">DSM 111018</strain>
    </source>
</reference>
<feature type="domain" description="OmpR/PhoB-type" evidence="9">
    <location>
        <begin position="132"/>
        <end position="226"/>
    </location>
</feature>